<protein>
    <submittedName>
        <fullName evidence="5">Imelysin family protein</fullName>
    </submittedName>
</protein>
<reference evidence="6" key="1">
    <citation type="submission" date="2023-07" db="EMBL/GenBank/DDBJ databases">
        <title>Genome-based characterization of strain KMM 296 and proposal for reclassification of Cobetia litoralis and Cobetia pacifica, and emended description of the species Cobetia amphilecti and Cobetia marina.</title>
        <authorList>
            <person name="Balabanova L."/>
            <person name="Nedashkovskaya O."/>
        </authorList>
    </citation>
    <scope>NUCLEOTIDE SEQUENCE [LARGE SCALE GENOMIC DNA]</scope>
    <source>
        <strain evidence="6">NRIC 0815</strain>
    </source>
</reference>
<dbReference type="Proteomes" id="UP001229025">
    <property type="component" value="Unassembled WGS sequence"/>
</dbReference>
<dbReference type="Gene3D" id="1.20.1420.20">
    <property type="entry name" value="M75 peptidase, HXXE motif"/>
    <property type="match status" value="1"/>
</dbReference>
<gene>
    <name evidence="5" type="ORF">QLT01_01265</name>
</gene>
<feature type="domain" description="Imelysin-like" evidence="4">
    <location>
        <begin position="76"/>
        <end position="362"/>
    </location>
</feature>
<dbReference type="CDD" id="cd14659">
    <property type="entry name" value="Imelysin-like_IPPA"/>
    <property type="match status" value="1"/>
</dbReference>
<feature type="chain" id="PRO_5047334625" evidence="3">
    <location>
        <begin position="45"/>
        <end position="392"/>
    </location>
</feature>
<name>A0ABT6UJS4_9GAMM</name>
<organism evidence="5 6">
    <name type="scientific">Cobetia amphilecti</name>
    <dbReference type="NCBI Taxonomy" id="1055104"/>
    <lineage>
        <taxon>Bacteria</taxon>
        <taxon>Pseudomonadati</taxon>
        <taxon>Pseudomonadota</taxon>
        <taxon>Gammaproteobacteria</taxon>
        <taxon>Oceanospirillales</taxon>
        <taxon>Halomonadaceae</taxon>
        <taxon>Cobetia</taxon>
    </lineage>
</organism>
<evidence type="ECO:0000256" key="2">
    <source>
        <dbReference type="ARBA" id="ARBA00022729"/>
    </source>
</evidence>
<keyword evidence="6" id="KW-1185">Reference proteome</keyword>
<dbReference type="RefSeq" id="WP_175090222.1">
    <property type="nucleotide sequence ID" value="NZ_CAXNSG010000001.1"/>
</dbReference>
<keyword evidence="2 3" id="KW-0732">Signal</keyword>
<feature type="signal peptide" evidence="3">
    <location>
        <begin position="1"/>
        <end position="44"/>
    </location>
</feature>
<proteinExistence type="predicted"/>
<comment type="caution">
    <text evidence="5">The sequence shown here is derived from an EMBL/GenBank/DDBJ whole genome shotgun (WGS) entry which is preliminary data.</text>
</comment>
<dbReference type="EMBL" id="JASCSA010000001">
    <property type="protein sequence ID" value="MDI5882980.1"/>
    <property type="molecule type" value="Genomic_DNA"/>
</dbReference>
<evidence type="ECO:0000256" key="3">
    <source>
        <dbReference type="SAM" id="SignalP"/>
    </source>
</evidence>
<accession>A0ABT6UJS4</accession>
<evidence type="ECO:0000313" key="6">
    <source>
        <dbReference type="Proteomes" id="UP001229025"/>
    </source>
</evidence>
<evidence type="ECO:0000256" key="1">
    <source>
        <dbReference type="ARBA" id="ARBA00004196"/>
    </source>
</evidence>
<dbReference type="InterPro" id="IPR038352">
    <property type="entry name" value="Imelysin_sf"/>
</dbReference>
<evidence type="ECO:0000259" key="4">
    <source>
        <dbReference type="Pfam" id="PF09375"/>
    </source>
</evidence>
<dbReference type="InterPro" id="IPR034984">
    <property type="entry name" value="Imelysin-like_IPPA"/>
</dbReference>
<evidence type="ECO:0000313" key="5">
    <source>
        <dbReference type="EMBL" id="MDI5882980.1"/>
    </source>
</evidence>
<dbReference type="InterPro" id="IPR018976">
    <property type="entry name" value="Imelysin-like"/>
</dbReference>
<comment type="subcellular location">
    <subcellularLocation>
        <location evidence="1">Cell envelope</location>
    </subcellularLocation>
</comment>
<sequence>MPRDTFTPAATPMKPGLRNTSPLALMACGMTLLGAALFSTSTLAATDSSAANTDAATTDTNSAAAVSQFAADTLSEAHQQLASRLQQLAQHTQAFCSAEGDVTLDTLKQDWRSAMLGLNQVNWVEMGPILQNSRQWQLYFWPDKKDLVARKTRALLAGDAPITVESLAEQSIVMQGLGSVEYQLFDARYADSPLTADSRRCELMTANTAYAANTGKTLRDEWQQFAPQLAEGTGAFSDSRDAVLSLVRALTVQLEAIKDRRLRRPIGLDNGGTANPYAAESWRGGMGLANIAATLAMMERLWLGNDDVAGIQGYLNGQVDPRMVASTTSDFVDARQAFAALPDDLAGILRDDPRNGELQQAMIHVETLQAGFADTLNPALGLSLGFNSTDGD</sequence>
<dbReference type="Pfam" id="PF09375">
    <property type="entry name" value="Peptidase_M75"/>
    <property type="match status" value="1"/>
</dbReference>